<reference evidence="2" key="1">
    <citation type="submission" date="2025-08" db="UniProtKB">
        <authorList>
            <consortium name="Ensembl"/>
        </authorList>
    </citation>
    <scope>IDENTIFICATION</scope>
</reference>
<feature type="compositionally biased region" description="Polar residues" evidence="1">
    <location>
        <begin position="165"/>
        <end position="188"/>
    </location>
</feature>
<feature type="region of interest" description="Disordered" evidence="1">
    <location>
        <begin position="332"/>
        <end position="384"/>
    </location>
</feature>
<dbReference type="GO" id="GO:0001725">
    <property type="term" value="C:stress fiber"/>
    <property type="evidence" value="ECO:0007669"/>
    <property type="project" value="TreeGrafter"/>
</dbReference>
<accession>A0A3Q2C934</accession>
<feature type="region of interest" description="Disordered" evidence="1">
    <location>
        <begin position="124"/>
        <end position="304"/>
    </location>
</feature>
<reference evidence="2" key="2">
    <citation type="submission" date="2025-09" db="UniProtKB">
        <authorList>
            <consortium name="Ensembl"/>
        </authorList>
    </citation>
    <scope>IDENTIFICATION</scope>
</reference>
<feature type="compositionally biased region" description="Basic and acidic residues" evidence="1">
    <location>
        <begin position="138"/>
        <end position="149"/>
    </location>
</feature>
<proteinExistence type="predicted"/>
<evidence type="ECO:0000313" key="3">
    <source>
        <dbReference type="Proteomes" id="UP000265020"/>
    </source>
</evidence>
<dbReference type="InterPro" id="IPR030072">
    <property type="entry name" value="XIRP1/XIRP2"/>
</dbReference>
<dbReference type="GO" id="GO:0007015">
    <property type="term" value="P:actin filament organization"/>
    <property type="evidence" value="ECO:0007669"/>
    <property type="project" value="TreeGrafter"/>
</dbReference>
<organism evidence="2 3">
    <name type="scientific">Cyprinodon variegatus</name>
    <name type="common">Sheepshead minnow</name>
    <dbReference type="NCBI Taxonomy" id="28743"/>
    <lineage>
        <taxon>Eukaryota</taxon>
        <taxon>Metazoa</taxon>
        <taxon>Chordata</taxon>
        <taxon>Craniata</taxon>
        <taxon>Vertebrata</taxon>
        <taxon>Euteleostomi</taxon>
        <taxon>Actinopterygii</taxon>
        <taxon>Neopterygii</taxon>
        <taxon>Teleostei</taxon>
        <taxon>Neoteleostei</taxon>
        <taxon>Acanthomorphata</taxon>
        <taxon>Ovalentaria</taxon>
        <taxon>Atherinomorphae</taxon>
        <taxon>Cyprinodontiformes</taxon>
        <taxon>Cyprinodontidae</taxon>
        <taxon>Cyprinodon</taxon>
    </lineage>
</organism>
<feature type="region of interest" description="Disordered" evidence="1">
    <location>
        <begin position="895"/>
        <end position="914"/>
    </location>
</feature>
<sequence>MLSSKDQAKHCVSGIIQEGSEITKAQAHSDSSVQVLVSDTAQSNVESQHEKVSTGSAVISSAKQQIITNETTKIVSSQQTTSILAVEQHLQTTTKKTVTVSSDQMAQSDQTDKVETAVRCVTGQGKKEIKTQKTKSSIKSEDQRKDETKTNQVLNNVSKDETKNKNLSSNKSQENVSDQQIEKTSTNAKGKVSKQNQKSKKNNNKQEAPVETSNCNESERCSVSKDFKVKQLEAAEIKPEIKEDIPIPALAATPQISNGNQLETQAPTKKKKKSKKSKGAAQQGQSKENVTESNTGTKRLANEMTQRAHETIAIGQIHKGTKVEHVEIKSEAITTGTKEDKKSLQQKAPQIQQKESQKKEVTAIQQSAKEQPKESRNVPITVTGKSEQNELVNLTEERIKGSQRHDVQVLISQITEIQSSSENTVSKSVKRLLNSTPDWIITPEMKQKLEQRAAESDAEKNEEILLNIRKLAESKLMDLADKTFEMRKCEGEKEGSVLVGQNISQISICSSKTEQQTFKSTSSEIRREERSLCKSIDLQAPSPSLRMRPPSPTFITIESMRRIDSPQRVTPSPTLLHRPITPSPTFDKAENLARLKETTAKLSRVVTPPPLLTHQITEKKSEVVEMPTNDVLQKEPNAAEDSDDSDLISASFKEKRDFFEGAQKAELNKISVHKEPITLTERLGPDMVDCEAENKNTEKDESLGSDLSSFVNKTESPEETLYNREELTPPAECLHSDTESSECDKEKAGILQQEMQSTPLHFLKRNTETILAQPSALAETKTITEHFSDVDEFGNKLTGTVTAITQHSESISTSQVPFSYADAVKKKAARRAETYDEDATEKLLRNFHKTWTESETVFKNLGYTVCEESSSKAVLHQTTTVSLGKDRMPRKTLHDMLEEGLSDGCSDGGQKKVP</sequence>
<dbReference type="GO" id="GO:0051015">
    <property type="term" value="F:actin filament binding"/>
    <property type="evidence" value="ECO:0007669"/>
    <property type="project" value="TreeGrafter"/>
</dbReference>
<dbReference type="Ensembl" id="ENSCVAT00000013696.1">
    <property type="protein sequence ID" value="ENSCVAP00000001266.1"/>
    <property type="gene ID" value="ENSCVAG00000000710.1"/>
</dbReference>
<feature type="compositionally biased region" description="Basic and acidic residues" evidence="1">
    <location>
        <begin position="217"/>
        <end position="245"/>
    </location>
</feature>
<feature type="compositionally biased region" description="Polar residues" evidence="1">
    <location>
        <begin position="345"/>
        <end position="354"/>
    </location>
</feature>
<protein>
    <submittedName>
        <fullName evidence="2">Xin actin binding repeat containing 2b</fullName>
    </submittedName>
</protein>
<feature type="compositionally biased region" description="Basic residues" evidence="1">
    <location>
        <begin position="268"/>
        <end position="278"/>
    </location>
</feature>
<keyword evidence="3" id="KW-1185">Reference proteome</keyword>
<dbReference type="GeneTree" id="ENSGT00530000063779"/>
<evidence type="ECO:0000313" key="2">
    <source>
        <dbReference type="Ensembl" id="ENSCVAP00000001266.1"/>
    </source>
</evidence>
<dbReference type="PANTHER" id="PTHR22591">
    <property type="entry name" value="XIN"/>
    <property type="match status" value="1"/>
</dbReference>
<name>A0A3Q2C934_CYPVA</name>
<dbReference type="GO" id="GO:0005925">
    <property type="term" value="C:focal adhesion"/>
    <property type="evidence" value="ECO:0007669"/>
    <property type="project" value="TreeGrafter"/>
</dbReference>
<dbReference type="Proteomes" id="UP000265020">
    <property type="component" value="Unassembled WGS sequence"/>
</dbReference>
<evidence type="ECO:0000256" key="1">
    <source>
        <dbReference type="SAM" id="MobiDB-lite"/>
    </source>
</evidence>
<feature type="compositionally biased region" description="Polar residues" evidence="1">
    <location>
        <begin position="254"/>
        <end position="267"/>
    </location>
</feature>
<dbReference type="AlphaFoldDB" id="A0A3Q2C934"/>
<dbReference type="PANTHER" id="PTHR22591:SF3">
    <property type="entry name" value="XIN ACTIN-BINDING REPEAT-CONTAINING 2B"/>
    <property type="match status" value="1"/>
</dbReference>